<organism evidence="3 4">
    <name type="scientific">Acinetobacter schindleri</name>
    <dbReference type="NCBI Taxonomy" id="108981"/>
    <lineage>
        <taxon>Bacteria</taxon>
        <taxon>Pseudomonadati</taxon>
        <taxon>Pseudomonadota</taxon>
        <taxon>Gammaproteobacteria</taxon>
        <taxon>Moraxellales</taxon>
        <taxon>Moraxellaceae</taxon>
        <taxon>Acinetobacter</taxon>
    </lineage>
</organism>
<sequence>MPKKIIHVLGKLDVGGVESWLVSLLKNSLSLKISHNFLVQKKGEGFYDKDVYELGGSIYNCYESNIILYGLKLYKFFKDNKPDVVHSHVHTFTGFILFIAFLAGVKVRVSHSHSDTTAKEKNSSFFRKTYLKIMKFFIKKFSTFKLAVSEKAAVSLYGEKWKEDKNCRLMPCGIETAKYLFISKDDSLREKFNIPEDAFVIGHVGRFEKPKNHNFLIDVFWKAHSKDPNIHLVLVGDGSLKEEIINKVKTLNLENYVHFLGLRKDIPIIMKSIFDIFVFPSLWEGLPLTLIEAQLSGLKCIASNEITNSVDIGLIDFLDISESDLWVNRILLNSKSDKVLKDFYEFSIESNINLLNSVYDVKEA</sequence>
<evidence type="ECO:0000259" key="1">
    <source>
        <dbReference type="Pfam" id="PF00534"/>
    </source>
</evidence>
<dbReference type="EMBL" id="CP044463">
    <property type="protein sequence ID" value="QIC65935.1"/>
    <property type="molecule type" value="Genomic_DNA"/>
</dbReference>
<dbReference type="Pfam" id="PF13439">
    <property type="entry name" value="Glyco_transf_4"/>
    <property type="match status" value="1"/>
</dbReference>
<dbReference type="InterPro" id="IPR028098">
    <property type="entry name" value="Glyco_trans_4-like_N"/>
</dbReference>
<dbReference type="PANTHER" id="PTHR45947">
    <property type="entry name" value="SULFOQUINOVOSYL TRANSFERASE SQD2"/>
    <property type="match status" value="1"/>
</dbReference>
<evidence type="ECO:0000313" key="4">
    <source>
        <dbReference type="Proteomes" id="UP000503505"/>
    </source>
</evidence>
<dbReference type="Pfam" id="PF00534">
    <property type="entry name" value="Glycos_transf_1"/>
    <property type="match status" value="1"/>
</dbReference>
<dbReference type="CDD" id="cd03812">
    <property type="entry name" value="GT4_CapH-like"/>
    <property type="match status" value="1"/>
</dbReference>
<name>A0AAE7BVD5_9GAMM</name>
<evidence type="ECO:0000313" key="3">
    <source>
        <dbReference type="EMBL" id="QIC65935.1"/>
    </source>
</evidence>
<dbReference type="InterPro" id="IPR050194">
    <property type="entry name" value="Glycosyltransferase_grp1"/>
</dbReference>
<dbReference type="AlphaFoldDB" id="A0AAE7BVD5"/>
<evidence type="ECO:0000259" key="2">
    <source>
        <dbReference type="Pfam" id="PF13439"/>
    </source>
</evidence>
<gene>
    <name evidence="3" type="ORF">FSC10_00380</name>
</gene>
<reference evidence="3 4" key="1">
    <citation type="submission" date="2019-09" db="EMBL/GenBank/DDBJ databases">
        <title>Non-baumannii Acinetobacter spp. carrying blaNDM-1 isolated in China.</title>
        <authorList>
            <person name="Cui C."/>
            <person name="Chen C."/>
            <person name="Sun J."/>
            <person name="Liu Y."/>
        </authorList>
    </citation>
    <scope>NUCLEOTIDE SEQUENCE [LARGE SCALE GENOMIC DNA]</scope>
    <source>
        <strain evidence="3 4">HZE23-1</strain>
    </source>
</reference>
<accession>A0AAE7BVD5</accession>
<dbReference type="Gene3D" id="3.40.50.2000">
    <property type="entry name" value="Glycogen Phosphorylase B"/>
    <property type="match status" value="2"/>
</dbReference>
<proteinExistence type="predicted"/>
<feature type="domain" description="Glycosyltransferase subfamily 4-like N-terminal" evidence="2">
    <location>
        <begin position="14"/>
        <end position="177"/>
    </location>
</feature>
<dbReference type="InterPro" id="IPR001296">
    <property type="entry name" value="Glyco_trans_1"/>
</dbReference>
<dbReference type="PANTHER" id="PTHR45947:SF3">
    <property type="entry name" value="SULFOQUINOVOSYL TRANSFERASE SQD2"/>
    <property type="match status" value="1"/>
</dbReference>
<dbReference type="RefSeq" id="WP_163170669.1">
    <property type="nucleotide sequence ID" value="NZ_CP044463.1"/>
</dbReference>
<dbReference type="Proteomes" id="UP000503505">
    <property type="component" value="Chromosome"/>
</dbReference>
<dbReference type="GO" id="GO:0016758">
    <property type="term" value="F:hexosyltransferase activity"/>
    <property type="evidence" value="ECO:0007669"/>
    <property type="project" value="TreeGrafter"/>
</dbReference>
<feature type="domain" description="Glycosyl transferase family 1" evidence="1">
    <location>
        <begin position="186"/>
        <end position="306"/>
    </location>
</feature>
<dbReference type="SUPFAM" id="SSF53756">
    <property type="entry name" value="UDP-Glycosyltransferase/glycogen phosphorylase"/>
    <property type="match status" value="1"/>
</dbReference>
<protein>
    <submittedName>
        <fullName evidence="3">Glycosyltransferase family 1 protein</fullName>
    </submittedName>
</protein>